<dbReference type="RefSeq" id="XP_013279711.1">
    <property type="nucleotide sequence ID" value="XM_013424257.1"/>
</dbReference>
<dbReference type="HOGENOM" id="CLU_129398_0_0_1"/>
<evidence type="ECO:0000313" key="2">
    <source>
        <dbReference type="EMBL" id="KIW75903.1"/>
    </source>
</evidence>
<dbReference type="Proteomes" id="UP000053029">
    <property type="component" value="Unassembled WGS sequence"/>
</dbReference>
<name>A0A0D2G5E0_9EURO</name>
<evidence type="ECO:0000313" key="3">
    <source>
        <dbReference type="Proteomes" id="UP000053029"/>
    </source>
</evidence>
<dbReference type="OrthoDB" id="4158076at2759"/>
<feature type="transmembrane region" description="Helical" evidence="1">
    <location>
        <begin position="137"/>
        <end position="155"/>
    </location>
</feature>
<accession>A0A0D2G5E0</accession>
<feature type="transmembrane region" description="Helical" evidence="1">
    <location>
        <begin position="12"/>
        <end position="33"/>
    </location>
</feature>
<dbReference type="GeneID" id="25310138"/>
<protein>
    <submittedName>
        <fullName evidence="2">Unplaced genomic scaffold supercont1.7, whole genome shotgun sequence</fullName>
    </submittedName>
</protein>
<reference evidence="2 3" key="1">
    <citation type="submission" date="2015-01" db="EMBL/GenBank/DDBJ databases">
        <title>The Genome Sequence of Fonsecaea pedrosoi CBS 271.37.</title>
        <authorList>
            <consortium name="The Broad Institute Genomics Platform"/>
            <person name="Cuomo C."/>
            <person name="de Hoog S."/>
            <person name="Gorbushina A."/>
            <person name="Stielow B."/>
            <person name="Teixiera M."/>
            <person name="Abouelleil A."/>
            <person name="Chapman S.B."/>
            <person name="Priest M."/>
            <person name="Young S.K."/>
            <person name="Wortman J."/>
            <person name="Nusbaum C."/>
            <person name="Birren B."/>
        </authorList>
    </citation>
    <scope>NUCLEOTIDE SEQUENCE [LARGE SCALE GENOMIC DNA]</scope>
    <source>
        <strain evidence="2 3">CBS 271.37</strain>
    </source>
</reference>
<keyword evidence="1" id="KW-1133">Transmembrane helix</keyword>
<sequence>MAVPASSGALTAFAILQLVLGFIALILATFAAVCFGVEFAYGVVWWSFGWTLVTACLHWWTDDLRRSTIEQAIHLAFAAFTLISWVVATGVLVSLNIHLHHLSEIYADDIRNDVPLTGELLTHQFNSLGLGGLYCSYAANAVTGVIFMIFFLSFYRGIKLLRLSRAAMSSDNSEPHLSYEKLTMQEQVVRKMASASSSS</sequence>
<feature type="transmembrane region" description="Helical" evidence="1">
    <location>
        <begin position="39"/>
        <end position="60"/>
    </location>
</feature>
<organism evidence="2 3">
    <name type="scientific">Fonsecaea pedrosoi CBS 271.37</name>
    <dbReference type="NCBI Taxonomy" id="1442368"/>
    <lineage>
        <taxon>Eukaryota</taxon>
        <taxon>Fungi</taxon>
        <taxon>Dikarya</taxon>
        <taxon>Ascomycota</taxon>
        <taxon>Pezizomycotina</taxon>
        <taxon>Eurotiomycetes</taxon>
        <taxon>Chaetothyriomycetidae</taxon>
        <taxon>Chaetothyriales</taxon>
        <taxon>Herpotrichiellaceae</taxon>
        <taxon>Fonsecaea</taxon>
    </lineage>
</organism>
<dbReference type="AlphaFoldDB" id="A0A0D2G5E0"/>
<evidence type="ECO:0000256" key="1">
    <source>
        <dbReference type="SAM" id="Phobius"/>
    </source>
</evidence>
<proteinExistence type="predicted"/>
<keyword evidence="3" id="KW-1185">Reference proteome</keyword>
<dbReference type="VEuPathDB" id="FungiDB:Z517_10648"/>
<keyword evidence="1" id="KW-0812">Transmembrane</keyword>
<feature type="transmembrane region" description="Helical" evidence="1">
    <location>
        <begin position="72"/>
        <end position="93"/>
    </location>
</feature>
<dbReference type="EMBL" id="KN846975">
    <property type="protein sequence ID" value="KIW75903.1"/>
    <property type="molecule type" value="Genomic_DNA"/>
</dbReference>
<gene>
    <name evidence="2" type="ORF">Z517_10648</name>
</gene>
<keyword evidence="1" id="KW-0472">Membrane</keyword>